<keyword evidence="3" id="KW-1185">Reference proteome</keyword>
<evidence type="ECO:0000313" key="2">
    <source>
        <dbReference type="EMBL" id="CAF0801415.1"/>
    </source>
</evidence>
<keyword evidence="1" id="KW-1133">Transmembrane helix</keyword>
<feature type="transmembrane region" description="Helical" evidence="1">
    <location>
        <begin position="68"/>
        <end position="85"/>
    </location>
</feature>
<keyword evidence="1" id="KW-0472">Membrane</keyword>
<proteinExistence type="predicted"/>
<name>A0A813SWJ9_9BILA</name>
<feature type="transmembrane region" description="Helical" evidence="1">
    <location>
        <begin position="6"/>
        <end position="23"/>
    </location>
</feature>
<keyword evidence="1" id="KW-0812">Transmembrane</keyword>
<gene>
    <name evidence="2" type="ORF">OXX778_LOCUS6487</name>
</gene>
<dbReference type="Proteomes" id="UP000663879">
    <property type="component" value="Unassembled WGS sequence"/>
</dbReference>
<dbReference type="EMBL" id="CAJNOC010000771">
    <property type="protein sequence ID" value="CAF0801415.1"/>
    <property type="molecule type" value="Genomic_DNA"/>
</dbReference>
<feature type="transmembrane region" description="Helical" evidence="1">
    <location>
        <begin position="43"/>
        <end position="62"/>
    </location>
</feature>
<sequence>MKSFGIWLLFCSIQLYIISVSCFDQSDKSLESFSGIFDVIKDIYLIILYLISSIFTFPHYWIKIILEFLVFSATSLFGIEVVLLLRKLACEIFEFNFCL</sequence>
<dbReference type="AlphaFoldDB" id="A0A813SWJ9"/>
<dbReference type="PROSITE" id="PS51257">
    <property type="entry name" value="PROKAR_LIPOPROTEIN"/>
    <property type="match status" value="1"/>
</dbReference>
<organism evidence="2 3">
    <name type="scientific">Brachionus calyciflorus</name>
    <dbReference type="NCBI Taxonomy" id="104777"/>
    <lineage>
        <taxon>Eukaryota</taxon>
        <taxon>Metazoa</taxon>
        <taxon>Spiralia</taxon>
        <taxon>Gnathifera</taxon>
        <taxon>Rotifera</taxon>
        <taxon>Eurotatoria</taxon>
        <taxon>Monogononta</taxon>
        <taxon>Pseudotrocha</taxon>
        <taxon>Ploima</taxon>
        <taxon>Brachionidae</taxon>
        <taxon>Brachionus</taxon>
    </lineage>
</organism>
<evidence type="ECO:0000313" key="3">
    <source>
        <dbReference type="Proteomes" id="UP000663879"/>
    </source>
</evidence>
<evidence type="ECO:0000256" key="1">
    <source>
        <dbReference type="SAM" id="Phobius"/>
    </source>
</evidence>
<protein>
    <submittedName>
        <fullName evidence="2">Uncharacterized protein</fullName>
    </submittedName>
</protein>
<reference evidence="2" key="1">
    <citation type="submission" date="2021-02" db="EMBL/GenBank/DDBJ databases">
        <authorList>
            <person name="Nowell W R."/>
        </authorList>
    </citation>
    <scope>NUCLEOTIDE SEQUENCE</scope>
    <source>
        <strain evidence="2">Ploen Becks lab</strain>
    </source>
</reference>
<comment type="caution">
    <text evidence="2">The sequence shown here is derived from an EMBL/GenBank/DDBJ whole genome shotgun (WGS) entry which is preliminary data.</text>
</comment>
<accession>A0A813SWJ9</accession>